<organism evidence="1 2">
    <name type="scientific">Proteus phage PM 116</name>
    <dbReference type="NCBI Taxonomy" id="1837877"/>
    <lineage>
        <taxon>Viruses</taxon>
        <taxon>Duplodnaviria</taxon>
        <taxon>Heunggongvirae</taxon>
        <taxon>Uroviricota</taxon>
        <taxon>Caudoviricetes</taxon>
        <taxon>Autographivirales</taxon>
        <taxon>Autosignataviridae</taxon>
        <taxon>Molineuxvirinae</taxon>
        <taxon>Acadevirus</taxon>
        <taxon>Acadevirus PM116</taxon>
    </lineage>
</organism>
<dbReference type="InterPro" id="IPR036207">
    <property type="entry name" value="B-form_Ocr"/>
</dbReference>
<evidence type="ECO:0000313" key="1">
    <source>
        <dbReference type="EMBL" id="ANU80087.1"/>
    </source>
</evidence>
<dbReference type="Gene3D" id="1.20.120.780">
    <property type="entry name" value="DNA mimic ocr"/>
    <property type="match status" value="1"/>
</dbReference>
<accession>A0A2D0VKP0</accession>
<dbReference type="EMBL" id="KU946962">
    <property type="protein sequence ID" value="ANU80087.1"/>
    <property type="molecule type" value="Genomic_DNA"/>
</dbReference>
<dbReference type="RefSeq" id="YP_009792413.1">
    <property type="nucleotide sequence ID" value="NC_047858.1"/>
</dbReference>
<dbReference type="KEGG" id="vg:54982618"/>
<dbReference type="InterPro" id="IPR014798">
    <property type="entry name" value="Ocr"/>
</dbReference>
<keyword evidence="2" id="KW-1185">Reference proteome</keyword>
<dbReference type="Proteomes" id="UP000231485">
    <property type="component" value="Genome"/>
</dbReference>
<dbReference type="Pfam" id="PF08684">
    <property type="entry name" value="ocr"/>
    <property type="match status" value="1"/>
</dbReference>
<reference evidence="2" key="1">
    <citation type="submission" date="2016-03" db="EMBL/GenBank/DDBJ databases">
        <authorList>
            <person name="Ploux O."/>
        </authorList>
    </citation>
    <scope>NUCLEOTIDE SEQUENCE [LARGE SCALE GENOMIC DNA]</scope>
</reference>
<evidence type="ECO:0000313" key="2">
    <source>
        <dbReference type="Proteomes" id="UP000231485"/>
    </source>
</evidence>
<dbReference type="GeneID" id="54982618"/>
<proteinExistence type="predicted"/>
<sequence>MTTYNEVLDSAIESLKEYIECNDIQEETYEIQDAISEIADNAIPIYNCDIFSVFAEGGISYQMDDTGLIEGCDDVIQILQMRIYEELSNDLYHMVRGLINEYVYSLEEE</sequence>
<name>A0A2D0VKP0_9CAUD</name>
<dbReference type="SUPFAM" id="SSF101059">
    <property type="entry name" value="B-form DNA mimic Ocr"/>
    <property type="match status" value="1"/>
</dbReference>
<dbReference type="SMR" id="A0A2D0VKP0"/>
<protein>
    <submittedName>
        <fullName evidence="1">Uncharacterized protein</fullName>
    </submittedName>
</protein>